<feature type="region of interest" description="Disordered" evidence="1">
    <location>
        <begin position="1"/>
        <end position="57"/>
    </location>
</feature>
<comment type="caution">
    <text evidence="2">The sequence shown here is derived from an EMBL/GenBank/DDBJ whole genome shotgun (WGS) entry which is preliminary data.</text>
</comment>
<gene>
    <name evidence="2" type="ORF">GCM10014713_32140</name>
</gene>
<evidence type="ECO:0000256" key="1">
    <source>
        <dbReference type="SAM" id="MobiDB-lite"/>
    </source>
</evidence>
<dbReference type="Proteomes" id="UP000619486">
    <property type="component" value="Unassembled WGS sequence"/>
</dbReference>
<proteinExistence type="predicted"/>
<name>A0A918H4I3_9ACTN</name>
<dbReference type="EMBL" id="BMQQ01000011">
    <property type="protein sequence ID" value="GGT36120.1"/>
    <property type="molecule type" value="Genomic_DNA"/>
</dbReference>
<evidence type="ECO:0000313" key="3">
    <source>
        <dbReference type="Proteomes" id="UP000619486"/>
    </source>
</evidence>
<accession>A0A918H4I3</accession>
<keyword evidence="3" id="KW-1185">Reference proteome</keyword>
<protein>
    <submittedName>
        <fullName evidence="2">Uncharacterized protein</fullName>
    </submittedName>
</protein>
<reference evidence="2" key="2">
    <citation type="submission" date="2020-09" db="EMBL/GenBank/DDBJ databases">
        <authorList>
            <person name="Sun Q."/>
            <person name="Ohkuma M."/>
        </authorList>
    </citation>
    <scope>NUCLEOTIDE SEQUENCE</scope>
    <source>
        <strain evidence="2">JCM 3172</strain>
    </source>
</reference>
<feature type="compositionally biased region" description="Acidic residues" evidence="1">
    <location>
        <begin position="29"/>
        <end position="57"/>
    </location>
</feature>
<dbReference type="AlphaFoldDB" id="A0A918H4I3"/>
<feature type="compositionally biased region" description="Low complexity" evidence="1">
    <location>
        <begin position="8"/>
        <end position="28"/>
    </location>
</feature>
<organism evidence="2 3">
    <name type="scientific">Streptomyces purpureus</name>
    <dbReference type="NCBI Taxonomy" id="1951"/>
    <lineage>
        <taxon>Bacteria</taxon>
        <taxon>Bacillati</taxon>
        <taxon>Actinomycetota</taxon>
        <taxon>Actinomycetes</taxon>
        <taxon>Kitasatosporales</taxon>
        <taxon>Streptomycetaceae</taxon>
        <taxon>Streptomyces</taxon>
    </lineage>
</organism>
<evidence type="ECO:0000313" key="2">
    <source>
        <dbReference type="EMBL" id="GGT36120.1"/>
    </source>
</evidence>
<reference evidence="2" key="1">
    <citation type="journal article" date="2014" name="Int. J. Syst. Evol. Microbiol.">
        <title>Complete genome sequence of Corynebacterium casei LMG S-19264T (=DSM 44701T), isolated from a smear-ripened cheese.</title>
        <authorList>
            <consortium name="US DOE Joint Genome Institute (JGI-PGF)"/>
            <person name="Walter F."/>
            <person name="Albersmeier A."/>
            <person name="Kalinowski J."/>
            <person name="Ruckert C."/>
        </authorList>
    </citation>
    <scope>NUCLEOTIDE SEQUENCE</scope>
    <source>
        <strain evidence="2">JCM 3172</strain>
    </source>
</reference>
<sequence>MRTSRSALLALEPPGTETPPELLLSLPEELPEEELPSLPEEELPPEELPPELLDELL</sequence>